<dbReference type="Gene3D" id="1.10.579.10">
    <property type="entry name" value="DNA Cyclobutane Dipyrimidine Photolyase, subunit A, domain 3"/>
    <property type="match status" value="1"/>
</dbReference>
<gene>
    <name evidence="5" type="primary">phrA_2</name>
    <name evidence="5" type="ORF">ASD8599_02733</name>
</gene>
<feature type="binding site" evidence="3">
    <location>
        <begin position="183"/>
        <end position="185"/>
    </location>
    <ligand>
        <name>FAD</name>
        <dbReference type="ChEBI" id="CHEBI:57692"/>
    </ligand>
</feature>
<keyword evidence="5" id="KW-0456">Lyase</keyword>
<feature type="binding site" evidence="3">
    <location>
        <position position="30"/>
    </location>
    <ligand>
        <name>FAD</name>
        <dbReference type="ChEBI" id="CHEBI:57692"/>
    </ligand>
</feature>
<dbReference type="InterPro" id="IPR036134">
    <property type="entry name" value="Crypto/Photolyase_FAD-like_sf"/>
</dbReference>
<dbReference type="Pfam" id="PF03441">
    <property type="entry name" value="FAD_binding_7"/>
    <property type="match status" value="1"/>
</dbReference>
<dbReference type="GO" id="GO:0005737">
    <property type="term" value="C:cytoplasm"/>
    <property type="evidence" value="ECO:0007669"/>
    <property type="project" value="TreeGrafter"/>
</dbReference>
<protein>
    <submittedName>
        <fullName evidence="5">Deoxyribodipyrimidine photo-lyase</fullName>
        <ecNumber evidence="5">4.1.99.3</ecNumber>
    </submittedName>
</protein>
<feature type="binding site" evidence="3">
    <location>
        <position position="79"/>
    </location>
    <ligand>
        <name>FAD</name>
        <dbReference type="ChEBI" id="CHEBI:57692"/>
    </ligand>
</feature>
<dbReference type="GO" id="GO:0003904">
    <property type="term" value="F:deoxyribodipyrimidine photo-lyase activity"/>
    <property type="evidence" value="ECO:0007669"/>
    <property type="project" value="UniProtKB-EC"/>
</dbReference>
<evidence type="ECO:0000313" key="5">
    <source>
        <dbReference type="EMBL" id="SPH21986.1"/>
    </source>
</evidence>
<dbReference type="GO" id="GO:0003677">
    <property type="term" value="F:DNA binding"/>
    <property type="evidence" value="ECO:0007669"/>
    <property type="project" value="TreeGrafter"/>
</dbReference>
<dbReference type="PANTHER" id="PTHR11455:SF18">
    <property type="entry name" value="SI:CH1073-390K14.1"/>
    <property type="match status" value="1"/>
</dbReference>
<dbReference type="EC" id="4.1.99.3" evidence="5"/>
<evidence type="ECO:0000259" key="4">
    <source>
        <dbReference type="Pfam" id="PF03441"/>
    </source>
</evidence>
<dbReference type="EMBL" id="OMOR01000001">
    <property type="protein sequence ID" value="SPH21986.1"/>
    <property type="molecule type" value="Genomic_DNA"/>
</dbReference>
<feature type="domain" description="Cryptochrome/DNA photolyase FAD-binding" evidence="4">
    <location>
        <begin position="79"/>
        <end position="217"/>
    </location>
</feature>
<dbReference type="InterPro" id="IPR002081">
    <property type="entry name" value="Cryptochrome/DNA_photolyase_1"/>
</dbReference>
<dbReference type="InterPro" id="IPR005101">
    <property type="entry name" value="Cryptochr/Photolyase_FAD-bd"/>
</dbReference>
<reference evidence="5 6" key="1">
    <citation type="submission" date="2018-03" db="EMBL/GenBank/DDBJ databases">
        <authorList>
            <person name="Keele B.F."/>
        </authorList>
    </citation>
    <scope>NUCLEOTIDE SEQUENCE [LARGE SCALE GENOMIC DNA]</scope>
    <source>
        <strain evidence="5 6">CECT 8599</strain>
    </source>
</reference>
<evidence type="ECO:0000313" key="6">
    <source>
        <dbReference type="Proteomes" id="UP000244880"/>
    </source>
</evidence>
<dbReference type="PANTHER" id="PTHR11455">
    <property type="entry name" value="CRYPTOCHROME"/>
    <property type="match status" value="1"/>
</dbReference>
<comment type="cofactor">
    <cofactor evidence="3">
        <name>FAD</name>
        <dbReference type="ChEBI" id="CHEBI:57692"/>
    </cofactor>
    <text evidence="3">Binds 1 FAD per subunit.</text>
</comment>
<keyword evidence="6" id="KW-1185">Reference proteome</keyword>
<accession>A0A2R8BFZ8</accession>
<keyword evidence="1 3" id="KW-0285">Flavoprotein</keyword>
<dbReference type="Gene3D" id="1.25.40.80">
    <property type="match status" value="1"/>
</dbReference>
<organism evidence="5 6">
    <name type="scientific">Ascidiaceihabitans donghaensis</name>
    <dbReference type="NCBI Taxonomy" id="1510460"/>
    <lineage>
        <taxon>Bacteria</taxon>
        <taxon>Pseudomonadati</taxon>
        <taxon>Pseudomonadota</taxon>
        <taxon>Alphaproteobacteria</taxon>
        <taxon>Rhodobacterales</taxon>
        <taxon>Paracoccaceae</taxon>
        <taxon>Ascidiaceihabitans</taxon>
    </lineage>
</organism>
<keyword evidence="2 3" id="KW-0274">FAD</keyword>
<dbReference type="GO" id="GO:0071949">
    <property type="term" value="F:FAD binding"/>
    <property type="evidence" value="ECO:0007669"/>
    <property type="project" value="TreeGrafter"/>
</dbReference>
<name>A0A2R8BFZ8_9RHOB</name>
<dbReference type="GO" id="GO:0043153">
    <property type="term" value="P:entrainment of circadian clock by photoperiod"/>
    <property type="evidence" value="ECO:0007669"/>
    <property type="project" value="TreeGrafter"/>
</dbReference>
<sequence>MTKALTEFTPTRTAALTRLARFVPHAGRDYTSKRNYDLGAGRHTHVSVLSPYLRHRILTEAEVLEAVLARFSLSSAEKFIQEVFWRTYWKGWLELRPTVWRDYQQGVMRQMDAVHTQSGLHDRWEAACMSDTGIACFDAWAKELVTTGYLHNHARMWFASIWIFTLKLPWELGADFFLRHLLDGDPASNTLSWRWVAGIQTPGKTYLARPDNIVKYTEGRFQPQGLATYADALPGAQKPAPLPLPHLREPDPSKRTGLVLHTDDLSPQFVLDRVKGVDATLCLETSRRLSPLAPAPHVIDFAKAASQDVTTRWAGQLGTLSHGQSAKDIEGWAKDNGIEQIVAAVAPVGPNADALAAVKSVPVVRVRRPYDTAAWPFATHGFFKFKEKIPKLIGYLNGISTTD</sequence>
<dbReference type="RefSeq" id="WP_108828995.1">
    <property type="nucleotide sequence ID" value="NZ_OMOR01000001.1"/>
</dbReference>
<dbReference type="GO" id="GO:0032922">
    <property type="term" value="P:circadian regulation of gene expression"/>
    <property type="evidence" value="ECO:0007669"/>
    <property type="project" value="TreeGrafter"/>
</dbReference>
<evidence type="ECO:0000256" key="2">
    <source>
        <dbReference type="ARBA" id="ARBA00022827"/>
    </source>
</evidence>
<dbReference type="AlphaFoldDB" id="A0A2R8BFZ8"/>
<dbReference type="Proteomes" id="UP000244880">
    <property type="component" value="Unassembled WGS sequence"/>
</dbReference>
<dbReference type="SUPFAM" id="SSF48173">
    <property type="entry name" value="Cryptochrome/photolyase FAD-binding domain"/>
    <property type="match status" value="1"/>
</dbReference>
<proteinExistence type="predicted"/>
<evidence type="ECO:0000256" key="3">
    <source>
        <dbReference type="PIRSR" id="PIRSR602081-1"/>
    </source>
</evidence>
<dbReference type="OrthoDB" id="9772484at2"/>
<evidence type="ECO:0000256" key="1">
    <source>
        <dbReference type="ARBA" id="ARBA00022630"/>
    </source>
</evidence>